<feature type="non-terminal residue" evidence="2">
    <location>
        <position position="1"/>
    </location>
</feature>
<reference evidence="2 3" key="1">
    <citation type="journal article" date="2002" name="Nature">
        <title>Genome sequence and comparative analysis of the model rodent malaria parasite Plasmodium yoelii yoelii.</title>
        <authorList>
            <person name="Carlton J.M."/>
            <person name="Angiuoli S.V."/>
            <person name="Suh B.B."/>
            <person name="Kooij T.W."/>
            <person name="Pertea M."/>
            <person name="Silva J.C."/>
            <person name="Ermolaeva M.D."/>
            <person name="Allen J.E."/>
            <person name="Selengut J.D."/>
            <person name="Koo H.L."/>
            <person name="Peterson J.D."/>
            <person name="Pop M."/>
            <person name="Kosack D.S."/>
            <person name="Shumway M.F."/>
            <person name="Bidwell S.L."/>
            <person name="Shallom S.J."/>
            <person name="van Aken S.E."/>
            <person name="Riedmuller S.B."/>
            <person name="Feldblyum T.V."/>
            <person name="Cho J.K."/>
            <person name="Quackenbush J."/>
            <person name="Sedegah M."/>
            <person name="Shoaibi A."/>
            <person name="Cummings L.M."/>
            <person name="Florens L."/>
            <person name="Yates J.R."/>
            <person name="Raine J.D."/>
            <person name="Sinden R.E."/>
            <person name="Harris M.A."/>
            <person name="Cunningham D.A."/>
            <person name="Preiser P.R."/>
            <person name="Bergman L.W."/>
            <person name="Vaidya A.B."/>
            <person name="van Lin L.H."/>
            <person name="Janse C.J."/>
            <person name="Waters A.P."/>
            <person name="Smith H.O."/>
            <person name="White O.R."/>
            <person name="Salzberg S.L."/>
            <person name="Venter J.C."/>
            <person name="Fraser C.M."/>
            <person name="Hoffman S.L."/>
            <person name="Gardner M.J."/>
            <person name="Carucci D.J."/>
        </authorList>
    </citation>
    <scope>NUCLEOTIDE SEQUENCE [LARGE SCALE GENOMIC DNA]</scope>
    <source>
        <strain evidence="2 3">17XNL</strain>
    </source>
</reference>
<feature type="compositionally biased region" description="Low complexity" evidence="1">
    <location>
        <begin position="74"/>
        <end position="84"/>
    </location>
</feature>
<dbReference type="InParanoid" id="Q7RHN5"/>
<sequence>KNKNEGSKFVAFLDIIEQVYGFYGSAKRQSQDDSIIEEGNNEHSEIVINKDEHNLSESYSTEDNDSIEISHTLSSSSSSNSNNSGYREKYKQSDDNNEQSINIDEPFDVQNLYYNNAITNKSYCDNYINEYIDDEKYESINDETSSNYNLSTSSSNSTSSNFSNKLIKNNIKLNELSDNEMVNNNLSFDNINVMDSVLDFENVDEDSNSDDIYNHPTKNWDNSKCLTNYDIHDILKHTKKKKKKISIHSNTNIPLILVYLAKKIKKNFYKYSMKKSKDETLILLKELNPVENDINDLFLEVNLNAIYSDLLIN</sequence>
<evidence type="ECO:0000313" key="2">
    <source>
        <dbReference type="EMBL" id="EAA15744.1"/>
    </source>
</evidence>
<organism evidence="2 3">
    <name type="scientific">Plasmodium yoelii yoelii</name>
    <dbReference type="NCBI Taxonomy" id="73239"/>
    <lineage>
        <taxon>Eukaryota</taxon>
        <taxon>Sar</taxon>
        <taxon>Alveolata</taxon>
        <taxon>Apicomplexa</taxon>
        <taxon>Aconoidasida</taxon>
        <taxon>Haemosporida</taxon>
        <taxon>Plasmodiidae</taxon>
        <taxon>Plasmodium</taxon>
        <taxon>Plasmodium (Vinckeia)</taxon>
    </lineage>
</organism>
<gene>
    <name evidence="2" type="ORF">PY03949</name>
</gene>
<feature type="compositionally biased region" description="Basic and acidic residues" evidence="1">
    <location>
        <begin position="41"/>
        <end position="55"/>
    </location>
</feature>
<dbReference type="Proteomes" id="UP000008553">
    <property type="component" value="Unassembled WGS sequence"/>
</dbReference>
<accession>Q7RHN5</accession>
<dbReference type="STRING" id="73239.Q7RHN5"/>
<evidence type="ECO:0000256" key="1">
    <source>
        <dbReference type="SAM" id="MobiDB-lite"/>
    </source>
</evidence>
<dbReference type="KEGG" id="pyo:PY17X_0406200"/>
<comment type="caution">
    <text evidence="2">The sequence shown here is derived from an EMBL/GenBank/DDBJ whole genome shotgun (WGS) entry which is preliminary data.</text>
</comment>
<name>Q7RHN5_PLAYO</name>
<evidence type="ECO:0000313" key="3">
    <source>
        <dbReference type="Proteomes" id="UP000008553"/>
    </source>
</evidence>
<keyword evidence="3" id="KW-1185">Reference proteome</keyword>
<feature type="region of interest" description="Disordered" evidence="1">
    <location>
        <begin position="41"/>
        <end position="102"/>
    </location>
</feature>
<dbReference type="PaxDb" id="73239-Q7RHN5"/>
<protein>
    <submittedName>
        <fullName evidence="2">Uncharacterized protein</fullName>
    </submittedName>
</protein>
<dbReference type="EMBL" id="AABL01001178">
    <property type="protein sequence ID" value="EAA15744.1"/>
    <property type="molecule type" value="Genomic_DNA"/>
</dbReference>
<dbReference type="AlphaFoldDB" id="Q7RHN5"/>
<proteinExistence type="predicted"/>